<dbReference type="GO" id="GO:0005576">
    <property type="term" value="C:extracellular region"/>
    <property type="evidence" value="ECO:0007669"/>
    <property type="project" value="UniProtKB-SubCell"/>
</dbReference>
<dbReference type="SUPFAM" id="SSF55399">
    <property type="entry name" value="Subtilisin inhibitor"/>
    <property type="match status" value="1"/>
</dbReference>
<organism evidence="9 10">
    <name type="scientific">Gaiella occulta</name>
    <dbReference type="NCBI Taxonomy" id="1002870"/>
    <lineage>
        <taxon>Bacteria</taxon>
        <taxon>Bacillati</taxon>
        <taxon>Actinomycetota</taxon>
        <taxon>Thermoleophilia</taxon>
        <taxon>Gaiellales</taxon>
        <taxon>Gaiellaceae</taxon>
        <taxon>Gaiella</taxon>
    </lineage>
</organism>
<protein>
    <submittedName>
        <fullName evidence="9">Subtilisin inhibitor-like protein</fullName>
    </submittedName>
</protein>
<evidence type="ECO:0000256" key="1">
    <source>
        <dbReference type="ARBA" id="ARBA00004613"/>
    </source>
</evidence>
<evidence type="ECO:0000256" key="7">
    <source>
        <dbReference type="SAM" id="SignalP"/>
    </source>
</evidence>
<comment type="subcellular location">
    <subcellularLocation>
        <location evidence="1">Secreted</location>
    </subcellularLocation>
</comment>
<comment type="caution">
    <text evidence="9">The sequence shown here is derived from an EMBL/GenBank/DDBJ whole genome shotgun (WGS) entry which is preliminary data.</text>
</comment>
<sequence>MDMRSPAALALVAATLVAAAPVGGSSAAAAPRTSLTITYFEDAREPATRVAATLRCNPVGGTHPRRSLACRGLARVGLRGLQPLPRGVACTEIYGGPQAAVVQGVVDGQRVWVRLKRDNGCEISRWNRLAFLLPVVWTASG</sequence>
<evidence type="ECO:0000256" key="2">
    <source>
        <dbReference type="ARBA" id="ARBA00010472"/>
    </source>
</evidence>
<dbReference type="AlphaFoldDB" id="A0A7M2YVT1"/>
<evidence type="ECO:0000256" key="3">
    <source>
        <dbReference type="ARBA" id="ARBA00022525"/>
    </source>
</evidence>
<feature type="domain" description="Subtilisin inhibitor" evidence="8">
    <location>
        <begin position="34"/>
        <end position="113"/>
    </location>
</feature>
<proteinExistence type="inferred from homology"/>
<accession>A0A7M2YVT1</accession>
<dbReference type="OrthoDB" id="3427327at2"/>
<dbReference type="GO" id="GO:0004867">
    <property type="term" value="F:serine-type endopeptidase inhibitor activity"/>
    <property type="evidence" value="ECO:0007669"/>
    <property type="project" value="UniProtKB-KW"/>
</dbReference>
<evidence type="ECO:0000256" key="6">
    <source>
        <dbReference type="ARBA" id="ARBA00023157"/>
    </source>
</evidence>
<keyword evidence="3" id="KW-0964">Secreted</keyword>
<feature type="chain" id="PRO_5039190799" evidence="7">
    <location>
        <begin position="20"/>
        <end position="141"/>
    </location>
</feature>
<gene>
    <name evidence="9" type="ORF">Gocc_1818</name>
</gene>
<feature type="signal peptide" evidence="7">
    <location>
        <begin position="1"/>
        <end position="19"/>
    </location>
</feature>
<evidence type="ECO:0000313" key="10">
    <source>
        <dbReference type="Proteomes" id="UP000254134"/>
    </source>
</evidence>
<dbReference type="Pfam" id="PF00720">
    <property type="entry name" value="SSI"/>
    <property type="match status" value="1"/>
</dbReference>
<keyword evidence="4" id="KW-0646">Protease inhibitor</keyword>
<keyword evidence="7" id="KW-0732">Signal</keyword>
<dbReference type="Gene3D" id="3.30.350.10">
    <property type="entry name" value="Subtilisin inhibitor-like"/>
    <property type="match status" value="1"/>
</dbReference>
<keyword evidence="10" id="KW-1185">Reference proteome</keyword>
<keyword evidence="6" id="KW-1015">Disulfide bond</keyword>
<dbReference type="InterPro" id="IPR023549">
    <property type="entry name" value="Subtilisin_inhibitor"/>
</dbReference>
<evidence type="ECO:0000313" key="9">
    <source>
        <dbReference type="EMBL" id="RDI74242.1"/>
    </source>
</evidence>
<evidence type="ECO:0000259" key="8">
    <source>
        <dbReference type="Pfam" id="PF00720"/>
    </source>
</evidence>
<keyword evidence="5" id="KW-0722">Serine protease inhibitor</keyword>
<name>A0A7M2YVT1_9ACTN</name>
<evidence type="ECO:0000256" key="5">
    <source>
        <dbReference type="ARBA" id="ARBA00022900"/>
    </source>
</evidence>
<dbReference type="Proteomes" id="UP000254134">
    <property type="component" value="Unassembled WGS sequence"/>
</dbReference>
<reference evidence="10" key="2">
    <citation type="journal article" date="2019" name="MicrobiologyOpen">
        <title>High-quality draft genome sequence of Gaiella occulta isolated from a 150 meter deep mineral water borehole and comparison with the genome sequences of other deep-branching lineages of the phylum Actinobacteria.</title>
        <authorList>
            <person name="Severino R."/>
            <person name="Froufe H.J.C."/>
            <person name="Barroso C."/>
            <person name="Albuquerque L."/>
            <person name="Lobo-da-Cunha A."/>
            <person name="da Costa M.S."/>
            <person name="Egas C."/>
        </authorList>
    </citation>
    <scope>NUCLEOTIDE SEQUENCE [LARGE SCALE GENOMIC DNA]</scope>
    <source>
        <strain evidence="10">F2-233</strain>
    </source>
</reference>
<dbReference type="EMBL" id="QQZY01000004">
    <property type="protein sequence ID" value="RDI74242.1"/>
    <property type="molecule type" value="Genomic_DNA"/>
</dbReference>
<reference evidence="9 10" key="1">
    <citation type="submission" date="2018-07" db="EMBL/GenBank/DDBJ databases">
        <title>High-quality-draft genome sequence of Gaiella occulta.</title>
        <authorList>
            <person name="Severino R."/>
            <person name="Froufe H.J.C."/>
            <person name="Rainey F.A."/>
            <person name="Barroso C."/>
            <person name="Albuquerque L."/>
            <person name="Lobo-Da-Cunha A."/>
            <person name="Da Costa M.S."/>
            <person name="Egas C."/>
        </authorList>
    </citation>
    <scope>NUCLEOTIDE SEQUENCE [LARGE SCALE GENOMIC DNA]</scope>
    <source>
        <strain evidence="9 10">F2-233</strain>
    </source>
</reference>
<dbReference type="InterPro" id="IPR036819">
    <property type="entry name" value="Subtilisin_inhibitor-like_sf"/>
</dbReference>
<evidence type="ECO:0000256" key="4">
    <source>
        <dbReference type="ARBA" id="ARBA00022690"/>
    </source>
</evidence>
<comment type="similarity">
    <text evidence="2">Belongs to the protease inhibitor I16 (SSI) family.</text>
</comment>